<evidence type="ECO:0000259" key="5">
    <source>
        <dbReference type="PROSITE" id="PS50110"/>
    </source>
</evidence>
<evidence type="ECO:0000313" key="7">
    <source>
        <dbReference type="Proteomes" id="UP000245412"/>
    </source>
</evidence>
<dbReference type="InterPro" id="IPR052048">
    <property type="entry name" value="ST_Response_Regulator"/>
</dbReference>
<dbReference type="PANTHER" id="PTHR43228:SF1">
    <property type="entry name" value="TWO-COMPONENT RESPONSE REGULATOR ARR22"/>
    <property type="match status" value="1"/>
</dbReference>
<proteinExistence type="predicted"/>
<dbReference type="CDD" id="cd17535">
    <property type="entry name" value="REC_NarL-like"/>
    <property type="match status" value="1"/>
</dbReference>
<dbReference type="PANTHER" id="PTHR43228">
    <property type="entry name" value="TWO-COMPONENT RESPONSE REGULATOR"/>
    <property type="match status" value="1"/>
</dbReference>
<dbReference type="AlphaFoldDB" id="A0AB73T9N1"/>
<evidence type="ECO:0000256" key="1">
    <source>
        <dbReference type="ARBA" id="ARBA00018672"/>
    </source>
</evidence>
<evidence type="ECO:0000256" key="4">
    <source>
        <dbReference type="PROSITE-ProRule" id="PRU00169"/>
    </source>
</evidence>
<dbReference type="Gene3D" id="3.40.50.2300">
    <property type="match status" value="1"/>
</dbReference>
<dbReference type="SUPFAM" id="SSF52172">
    <property type="entry name" value="CheY-like"/>
    <property type="match status" value="1"/>
</dbReference>
<dbReference type="InterPro" id="IPR001789">
    <property type="entry name" value="Sig_transdc_resp-reg_receiver"/>
</dbReference>
<dbReference type="InterPro" id="IPR058245">
    <property type="entry name" value="NreC/VraR/RcsB-like_REC"/>
</dbReference>
<organism evidence="6 7">
    <name type="scientific">Murimonas intestini</name>
    <dbReference type="NCBI Taxonomy" id="1337051"/>
    <lineage>
        <taxon>Bacteria</taxon>
        <taxon>Bacillati</taxon>
        <taxon>Bacillota</taxon>
        <taxon>Clostridia</taxon>
        <taxon>Lachnospirales</taxon>
        <taxon>Lachnospiraceae</taxon>
        <taxon>Murimonas</taxon>
    </lineage>
</organism>
<feature type="domain" description="Response regulatory" evidence="5">
    <location>
        <begin position="8"/>
        <end position="126"/>
    </location>
</feature>
<evidence type="ECO:0000256" key="3">
    <source>
        <dbReference type="ARBA" id="ARBA00024867"/>
    </source>
</evidence>
<dbReference type="PROSITE" id="PS50110">
    <property type="entry name" value="RESPONSE_REGULATORY"/>
    <property type="match status" value="1"/>
</dbReference>
<dbReference type="Pfam" id="PF00072">
    <property type="entry name" value="Response_reg"/>
    <property type="match status" value="1"/>
</dbReference>
<evidence type="ECO:0000256" key="2">
    <source>
        <dbReference type="ARBA" id="ARBA00023125"/>
    </source>
</evidence>
<keyword evidence="4" id="KW-0597">Phosphoprotein</keyword>
<gene>
    <name evidence="6" type="ORF">C7383_101314</name>
</gene>
<keyword evidence="2" id="KW-0238">DNA-binding</keyword>
<reference evidence="6 7" key="1">
    <citation type="submission" date="2018-05" db="EMBL/GenBank/DDBJ databases">
        <authorList>
            <person name="Goeker M."/>
            <person name="Huntemann M."/>
            <person name="Clum A."/>
            <person name="Pillay M."/>
            <person name="Palaniappan K."/>
            <person name="Varghese N."/>
            <person name="Mikhailova N."/>
            <person name="Stamatis D."/>
            <person name="Reddy T."/>
            <person name="Daum C."/>
            <person name="Shapiro N."/>
            <person name="Ivanova N."/>
            <person name="Kyrpides N."/>
            <person name="Woyke T."/>
        </authorList>
    </citation>
    <scope>NUCLEOTIDE SEQUENCE [LARGE SCALE GENOMIC DNA]</scope>
    <source>
        <strain evidence="6 7">DSM 26524</strain>
    </source>
</reference>
<dbReference type="EMBL" id="QGGY01000001">
    <property type="protein sequence ID" value="PWJ78938.1"/>
    <property type="molecule type" value="Genomic_DNA"/>
</dbReference>
<dbReference type="RefSeq" id="WP_109624374.1">
    <property type="nucleotide sequence ID" value="NZ_JANKBI010000001.1"/>
</dbReference>
<name>A0AB73T9N1_9FIRM</name>
<feature type="modified residue" description="4-aspartylphosphate" evidence="4">
    <location>
        <position position="59"/>
    </location>
</feature>
<dbReference type="GO" id="GO:0006355">
    <property type="term" value="P:regulation of DNA-templated transcription"/>
    <property type="evidence" value="ECO:0007669"/>
    <property type="project" value="InterPro"/>
</dbReference>
<keyword evidence="7" id="KW-1185">Reference proteome</keyword>
<sequence>MAEQEKINVLIVEDDPDFCFLIKDCLKKENDMTVCGTASSPAQALILAQAMGPDIVLMDLNLTASNLDGIQAAKMIRISTDAKVLILTAFENPQIITDACRRSFASGYIFKSQFSLLLETIRKTAGGHTPQEHLIASLILSELSPAEYSIFELLMGKDLKLQSSPKTIANQKNNLLKKLGLANQSELIHIFKGLTY</sequence>
<dbReference type="InterPro" id="IPR011006">
    <property type="entry name" value="CheY-like_superfamily"/>
</dbReference>
<comment type="function">
    <text evidence="3">May play the central regulatory role in sporulation. It may be an element of the effector pathway responsible for the activation of sporulation genes in response to nutritional stress. Spo0A may act in concert with spo0H (a sigma factor) to control the expression of some genes that are critical to the sporulation process.</text>
</comment>
<protein>
    <recommendedName>
        <fullName evidence="1">Stage 0 sporulation protein A homolog</fullName>
    </recommendedName>
</protein>
<dbReference type="Proteomes" id="UP000245412">
    <property type="component" value="Unassembled WGS sequence"/>
</dbReference>
<dbReference type="SMART" id="SM00448">
    <property type="entry name" value="REC"/>
    <property type="match status" value="1"/>
</dbReference>
<dbReference type="GO" id="GO:0003677">
    <property type="term" value="F:DNA binding"/>
    <property type="evidence" value="ECO:0007669"/>
    <property type="project" value="UniProtKB-KW"/>
</dbReference>
<dbReference type="InterPro" id="IPR016032">
    <property type="entry name" value="Sig_transdc_resp-reg_C-effctor"/>
</dbReference>
<evidence type="ECO:0000313" key="6">
    <source>
        <dbReference type="EMBL" id="PWJ78938.1"/>
    </source>
</evidence>
<comment type="caution">
    <text evidence="6">The sequence shown here is derived from an EMBL/GenBank/DDBJ whole genome shotgun (WGS) entry which is preliminary data.</text>
</comment>
<accession>A0AB73T9N1</accession>
<dbReference type="SUPFAM" id="SSF46894">
    <property type="entry name" value="C-terminal effector domain of the bipartite response regulators"/>
    <property type="match status" value="1"/>
</dbReference>
<dbReference type="GO" id="GO:0000160">
    <property type="term" value="P:phosphorelay signal transduction system"/>
    <property type="evidence" value="ECO:0007669"/>
    <property type="project" value="InterPro"/>
</dbReference>